<keyword evidence="3" id="KW-1185">Reference proteome</keyword>
<gene>
    <name evidence="2" type="ORF">SAMN05892877_1324</name>
</gene>
<organism evidence="2 3">
    <name type="scientific">Rhizobium subbaraonis</name>
    <dbReference type="NCBI Taxonomy" id="908946"/>
    <lineage>
        <taxon>Bacteria</taxon>
        <taxon>Pseudomonadati</taxon>
        <taxon>Pseudomonadota</taxon>
        <taxon>Alphaproteobacteria</taxon>
        <taxon>Hyphomicrobiales</taxon>
        <taxon>Rhizobiaceae</taxon>
        <taxon>Rhizobium/Agrobacterium group</taxon>
        <taxon>Rhizobium</taxon>
    </lineage>
</organism>
<name>A0A285V0Q5_9HYPH</name>
<feature type="region of interest" description="Disordered" evidence="1">
    <location>
        <begin position="1"/>
        <end position="22"/>
    </location>
</feature>
<protein>
    <submittedName>
        <fullName evidence="2">Uncharacterized protein</fullName>
    </submittedName>
</protein>
<proteinExistence type="predicted"/>
<evidence type="ECO:0000313" key="2">
    <source>
        <dbReference type="EMBL" id="SOC47640.1"/>
    </source>
</evidence>
<dbReference type="AlphaFoldDB" id="A0A285V0Q5"/>
<sequence length="60" mass="6543">MPQKSKPLPPLPADAPRAPDKPRYKEQYGVILVCPDEAAQKVLFEALAALKACKIKVVVT</sequence>
<dbReference type="EMBL" id="OBQD01000032">
    <property type="protein sequence ID" value="SOC47640.1"/>
    <property type="molecule type" value="Genomic_DNA"/>
</dbReference>
<dbReference type="RefSeq" id="WP_176526931.1">
    <property type="nucleotide sequence ID" value="NZ_OBQD01000032.1"/>
</dbReference>
<dbReference type="Proteomes" id="UP000219167">
    <property type="component" value="Unassembled WGS sequence"/>
</dbReference>
<reference evidence="2 3" key="1">
    <citation type="submission" date="2017-08" db="EMBL/GenBank/DDBJ databases">
        <authorList>
            <person name="de Groot N.N."/>
        </authorList>
    </citation>
    <scope>NUCLEOTIDE SEQUENCE [LARGE SCALE GENOMIC DNA]</scope>
    <source>
        <strain evidence="2 3">JC85</strain>
    </source>
</reference>
<evidence type="ECO:0000256" key="1">
    <source>
        <dbReference type="SAM" id="MobiDB-lite"/>
    </source>
</evidence>
<accession>A0A285V0Q5</accession>
<evidence type="ECO:0000313" key="3">
    <source>
        <dbReference type="Proteomes" id="UP000219167"/>
    </source>
</evidence>